<evidence type="ECO:0000313" key="2">
    <source>
        <dbReference type="Proteomes" id="UP000619295"/>
    </source>
</evidence>
<sequence>MNSQRKSLLPSAKGHHMIGKYLKTRRIRALSAFWFVAVGMLVIGQAEAQSVKIVGIGASSCQYFLRETSGKPDVEKNFFAWAQGYMSGLLLRAPPGKDEDLDLGFVDKG</sequence>
<keyword evidence="2" id="KW-1185">Reference proteome</keyword>
<gene>
    <name evidence="1" type="ORF">IED13_26020</name>
</gene>
<dbReference type="EMBL" id="JACXWY010000030">
    <property type="protein sequence ID" value="MBD3849172.1"/>
    <property type="molecule type" value="Genomic_DNA"/>
</dbReference>
<organism evidence="1 2">
    <name type="scientific">Bosea spartocytisi</name>
    <dbReference type="NCBI Taxonomy" id="2773451"/>
    <lineage>
        <taxon>Bacteria</taxon>
        <taxon>Pseudomonadati</taxon>
        <taxon>Pseudomonadota</taxon>
        <taxon>Alphaproteobacteria</taxon>
        <taxon>Hyphomicrobiales</taxon>
        <taxon>Boseaceae</taxon>
        <taxon>Bosea</taxon>
    </lineage>
</organism>
<accession>A0A927EEW0</accession>
<protein>
    <submittedName>
        <fullName evidence="1">Uncharacterized protein</fullName>
    </submittedName>
</protein>
<reference evidence="1" key="1">
    <citation type="submission" date="2020-09" db="EMBL/GenBank/DDBJ databases">
        <title>Bosea spartocytisi sp. nov. a root nodule endophyte of Spartocytisus supranubius in the high mountain ecosystem fo the Teide National Park (Canary Islands, Spain).</title>
        <authorList>
            <person name="Pulido-Suarez L."/>
            <person name="Peix A."/>
            <person name="Igual J.M."/>
            <person name="Socas-Perez N."/>
            <person name="Velazquez E."/>
            <person name="Flores-Felix J.D."/>
            <person name="Leon-Barrios M."/>
        </authorList>
    </citation>
    <scope>NUCLEOTIDE SEQUENCE</scope>
    <source>
        <strain evidence="1">SSUT16</strain>
    </source>
</reference>
<dbReference type="AlphaFoldDB" id="A0A927EEW0"/>
<name>A0A927EEW0_9HYPH</name>
<evidence type="ECO:0000313" key="1">
    <source>
        <dbReference type="EMBL" id="MBD3849172.1"/>
    </source>
</evidence>
<dbReference type="Proteomes" id="UP000619295">
    <property type="component" value="Unassembled WGS sequence"/>
</dbReference>
<comment type="caution">
    <text evidence="1">The sequence shown here is derived from an EMBL/GenBank/DDBJ whole genome shotgun (WGS) entry which is preliminary data.</text>
</comment>
<dbReference type="RefSeq" id="WP_191125897.1">
    <property type="nucleotide sequence ID" value="NZ_JACXWY010000030.1"/>
</dbReference>
<proteinExistence type="predicted"/>